<dbReference type="AlphaFoldDB" id="A0AAU9UTR2"/>
<evidence type="ECO:0000313" key="1">
    <source>
        <dbReference type="EMBL" id="CAH2101272.1"/>
    </source>
</evidence>
<organism evidence="1 2">
    <name type="scientific">Euphydryas editha</name>
    <name type="common">Edith's checkerspot</name>
    <dbReference type="NCBI Taxonomy" id="104508"/>
    <lineage>
        <taxon>Eukaryota</taxon>
        <taxon>Metazoa</taxon>
        <taxon>Ecdysozoa</taxon>
        <taxon>Arthropoda</taxon>
        <taxon>Hexapoda</taxon>
        <taxon>Insecta</taxon>
        <taxon>Pterygota</taxon>
        <taxon>Neoptera</taxon>
        <taxon>Endopterygota</taxon>
        <taxon>Lepidoptera</taxon>
        <taxon>Glossata</taxon>
        <taxon>Ditrysia</taxon>
        <taxon>Papilionoidea</taxon>
        <taxon>Nymphalidae</taxon>
        <taxon>Nymphalinae</taxon>
        <taxon>Euphydryas</taxon>
    </lineage>
</organism>
<gene>
    <name evidence="1" type="ORF">EEDITHA_LOCUS16045</name>
</gene>
<dbReference type="Proteomes" id="UP001153954">
    <property type="component" value="Unassembled WGS sequence"/>
</dbReference>
<protein>
    <submittedName>
        <fullName evidence="1">Uncharacterized protein</fullName>
    </submittedName>
</protein>
<dbReference type="EMBL" id="CAKOGL010000023">
    <property type="protein sequence ID" value="CAH2101272.1"/>
    <property type="molecule type" value="Genomic_DNA"/>
</dbReference>
<reference evidence="1" key="1">
    <citation type="submission" date="2022-03" db="EMBL/GenBank/DDBJ databases">
        <authorList>
            <person name="Tunstrom K."/>
        </authorList>
    </citation>
    <scope>NUCLEOTIDE SEQUENCE</scope>
</reference>
<keyword evidence="2" id="KW-1185">Reference proteome</keyword>
<name>A0AAU9UTR2_EUPED</name>
<proteinExistence type="predicted"/>
<sequence length="94" mass="11230">MARRHYRKTDKPTDTLYRGTVPYAVRCFFICRFSNNNRRMSLVVLEKKFKLEYTVEPTVDAVSRRWVQHTAPHRGTTSYHFMVTTPCRRDDLTT</sequence>
<evidence type="ECO:0000313" key="2">
    <source>
        <dbReference type="Proteomes" id="UP001153954"/>
    </source>
</evidence>
<comment type="caution">
    <text evidence="1">The sequence shown here is derived from an EMBL/GenBank/DDBJ whole genome shotgun (WGS) entry which is preliminary data.</text>
</comment>
<accession>A0AAU9UTR2</accession>